<gene>
    <name evidence="1" type="ORF">M4438_14575</name>
</gene>
<dbReference type="Proteomes" id="UP001202052">
    <property type="component" value="Unassembled WGS sequence"/>
</dbReference>
<proteinExistence type="predicted"/>
<reference evidence="1 2" key="1">
    <citation type="submission" date="2022-05" db="EMBL/GenBank/DDBJ databases">
        <title>Genome Resource of Streptomyces lavenduligriseus GA1-1, a Strain with Broad-Spectrum Antifungal Activity against Phytopathogenic Fungi.</title>
        <authorList>
            <person name="Qi D."/>
        </authorList>
    </citation>
    <scope>NUCLEOTIDE SEQUENCE [LARGE SCALE GENOMIC DNA]</scope>
    <source>
        <strain evidence="1 2">GA1-1</strain>
    </source>
</reference>
<dbReference type="RefSeq" id="WP_249460053.1">
    <property type="nucleotide sequence ID" value="NZ_JAMCCK010000021.1"/>
</dbReference>
<accession>A0ABT0NVB4</accession>
<keyword evidence="2" id="KW-1185">Reference proteome</keyword>
<evidence type="ECO:0000313" key="2">
    <source>
        <dbReference type="Proteomes" id="UP001202052"/>
    </source>
</evidence>
<name>A0ABT0NVB4_9ACTN</name>
<organism evidence="1 2">
    <name type="scientific">Streptomyces lavenduligriseus</name>
    <dbReference type="NCBI Taxonomy" id="67315"/>
    <lineage>
        <taxon>Bacteria</taxon>
        <taxon>Bacillati</taxon>
        <taxon>Actinomycetota</taxon>
        <taxon>Actinomycetes</taxon>
        <taxon>Kitasatosporales</taxon>
        <taxon>Streptomycetaceae</taxon>
        <taxon>Streptomyces</taxon>
    </lineage>
</organism>
<evidence type="ECO:0000313" key="1">
    <source>
        <dbReference type="EMBL" id="MCL3994732.1"/>
    </source>
</evidence>
<protein>
    <submittedName>
        <fullName evidence="1">Uncharacterized protein</fullName>
    </submittedName>
</protein>
<sequence>MRRNRMKLGALVGGLIAAVLAFGAVATMSHADEPGSKHPTAAVTMRPW</sequence>
<dbReference type="EMBL" id="JAMCCK010000021">
    <property type="protein sequence ID" value="MCL3994732.1"/>
    <property type="molecule type" value="Genomic_DNA"/>
</dbReference>
<comment type="caution">
    <text evidence="1">The sequence shown here is derived from an EMBL/GenBank/DDBJ whole genome shotgun (WGS) entry which is preliminary data.</text>
</comment>